<name>A0AAV4T524_CAEEX</name>
<comment type="caution">
    <text evidence="1">The sequence shown here is derived from an EMBL/GenBank/DDBJ whole genome shotgun (WGS) entry which is preliminary data.</text>
</comment>
<organism evidence="1 2">
    <name type="scientific">Caerostris extrusa</name>
    <name type="common">Bark spider</name>
    <name type="synonym">Caerostris bankana</name>
    <dbReference type="NCBI Taxonomy" id="172846"/>
    <lineage>
        <taxon>Eukaryota</taxon>
        <taxon>Metazoa</taxon>
        <taxon>Ecdysozoa</taxon>
        <taxon>Arthropoda</taxon>
        <taxon>Chelicerata</taxon>
        <taxon>Arachnida</taxon>
        <taxon>Araneae</taxon>
        <taxon>Araneomorphae</taxon>
        <taxon>Entelegynae</taxon>
        <taxon>Araneoidea</taxon>
        <taxon>Araneidae</taxon>
        <taxon>Caerostris</taxon>
    </lineage>
</organism>
<proteinExistence type="predicted"/>
<reference evidence="1 2" key="1">
    <citation type="submission" date="2021-06" db="EMBL/GenBank/DDBJ databases">
        <title>Caerostris extrusa draft genome.</title>
        <authorList>
            <person name="Kono N."/>
            <person name="Arakawa K."/>
        </authorList>
    </citation>
    <scope>NUCLEOTIDE SEQUENCE [LARGE SCALE GENOMIC DNA]</scope>
</reference>
<evidence type="ECO:0000313" key="2">
    <source>
        <dbReference type="Proteomes" id="UP001054945"/>
    </source>
</evidence>
<dbReference type="Proteomes" id="UP001054945">
    <property type="component" value="Unassembled WGS sequence"/>
</dbReference>
<dbReference type="AlphaFoldDB" id="A0AAV4T524"/>
<evidence type="ECO:0000313" key="1">
    <source>
        <dbReference type="EMBL" id="GIY41284.1"/>
    </source>
</evidence>
<dbReference type="EMBL" id="BPLR01010703">
    <property type="protein sequence ID" value="GIY41284.1"/>
    <property type="molecule type" value="Genomic_DNA"/>
</dbReference>
<protein>
    <submittedName>
        <fullName evidence="1">Uncharacterized protein</fullName>
    </submittedName>
</protein>
<gene>
    <name evidence="1" type="ORF">CEXT_201891</name>
</gene>
<keyword evidence="2" id="KW-1185">Reference proteome</keyword>
<accession>A0AAV4T524</accession>
<sequence length="140" mass="15687">MKSEIIGQLPFTLKQDVRPQTQQCILKLFTLPPNKVYSYISKALPQADDFTPPLSRSGLMNVLLSYKRAAKIPLTPVYVTDPVAFINISGGRKQWPPRSPDLKFLGGEIFRLVKPILHPSVGASSRERTLSLTKRLTARN</sequence>